<reference evidence="2" key="1">
    <citation type="submission" date="2023-06" db="EMBL/GenBank/DDBJ databases">
        <title>Genome-scale phylogeny and comparative genomics of the fungal order Sordariales.</title>
        <authorList>
            <consortium name="Lawrence Berkeley National Laboratory"/>
            <person name="Hensen N."/>
            <person name="Bonometti L."/>
            <person name="Westerberg I."/>
            <person name="Brannstrom I.O."/>
            <person name="Guillou S."/>
            <person name="Cros-Aarteil S."/>
            <person name="Calhoun S."/>
            <person name="Haridas S."/>
            <person name="Kuo A."/>
            <person name="Mondo S."/>
            <person name="Pangilinan J."/>
            <person name="Riley R."/>
            <person name="LaButti K."/>
            <person name="Andreopoulos B."/>
            <person name="Lipzen A."/>
            <person name="Chen C."/>
            <person name="Yanf M."/>
            <person name="Daum C."/>
            <person name="Ng V."/>
            <person name="Clum A."/>
            <person name="Steindorff A."/>
            <person name="Ohm R."/>
            <person name="Martin F."/>
            <person name="Silar P."/>
            <person name="Natvig D."/>
            <person name="Lalanne C."/>
            <person name="Gautier V."/>
            <person name="Ament-velasquez S.L."/>
            <person name="Kruys A."/>
            <person name="Hutchinson M.I."/>
            <person name="Powell A.J."/>
            <person name="Barry K."/>
            <person name="Miller A.N."/>
            <person name="Grigoriev I.V."/>
            <person name="Debuchy R."/>
            <person name="Gladieux P."/>
            <person name="Thoren M.H."/>
            <person name="Johannesson H."/>
        </authorList>
    </citation>
    <scope>NUCLEOTIDE SEQUENCE</scope>
    <source>
        <strain evidence="2">SMH2392-1A</strain>
    </source>
</reference>
<name>A0AA40DRE4_9PEZI</name>
<dbReference type="Proteomes" id="UP001172101">
    <property type="component" value="Unassembled WGS sequence"/>
</dbReference>
<sequence>MRARFPALFSAEWLSSLLATLAVPCLSSMEVRCRLSSSALSHIVPRRMGPSGSSFPLPIIVIVVSFSLSLLI</sequence>
<dbReference type="GeneID" id="85317784"/>
<evidence type="ECO:0008006" key="4">
    <source>
        <dbReference type="Google" id="ProtNLM"/>
    </source>
</evidence>
<gene>
    <name evidence="2" type="ORF">B0T26DRAFT_345046</name>
</gene>
<protein>
    <recommendedName>
        <fullName evidence="4">Secreted protein</fullName>
    </recommendedName>
</protein>
<organism evidence="2 3">
    <name type="scientific">Lasiosphaeria miniovina</name>
    <dbReference type="NCBI Taxonomy" id="1954250"/>
    <lineage>
        <taxon>Eukaryota</taxon>
        <taxon>Fungi</taxon>
        <taxon>Dikarya</taxon>
        <taxon>Ascomycota</taxon>
        <taxon>Pezizomycotina</taxon>
        <taxon>Sordariomycetes</taxon>
        <taxon>Sordariomycetidae</taxon>
        <taxon>Sordariales</taxon>
        <taxon>Lasiosphaeriaceae</taxon>
        <taxon>Lasiosphaeria</taxon>
    </lineage>
</organism>
<feature type="chain" id="PRO_5041310684" description="Secreted protein" evidence="1">
    <location>
        <begin position="23"/>
        <end position="72"/>
    </location>
</feature>
<keyword evidence="3" id="KW-1185">Reference proteome</keyword>
<accession>A0AA40DRE4</accession>
<feature type="signal peptide" evidence="1">
    <location>
        <begin position="1"/>
        <end position="22"/>
    </location>
</feature>
<evidence type="ECO:0000256" key="1">
    <source>
        <dbReference type="SAM" id="SignalP"/>
    </source>
</evidence>
<dbReference type="EMBL" id="JAUIRO010000005">
    <property type="protein sequence ID" value="KAK0712775.1"/>
    <property type="molecule type" value="Genomic_DNA"/>
</dbReference>
<evidence type="ECO:0000313" key="3">
    <source>
        <dbReference type="Proteomes" id="UP001172101"/>
    </source>
</evidence>
<dbReference type="AlphaFoldDB" id="A0AA40DRE4"/>
<evidence type="ECO:0000313" key="2">
    <source>
        <dbReference type="EMBL" id="KAK0712775.1"/>
    </source>
</evidence>
<dbReference type="RefSeq" id="XP_060294098.1">
    <property type="nucleotide sequence ID" value="XM_060434514.1"/>
</dbReference>
<comment type="caution">
    <text evidence="2">The sequence shown here is derived from an EMBL/GenBank/DDBJ whole genome shotgun (WGS) entry which is preliminary data.</text>
</comment>
<proteinExistence type="predicted"/>
<keyword evidence="1" id="KW-0732">Signal</keyword>